<dbReference type="NCBIfam" id="TIGR00621">
    <property type="entry name" value="ssb"/>
    <property type="match status" value="1"/>
</dbReference>
<name>A0A645BAA2_9ZZZZ</name>
<dbReference type="PANTHER" id="PTHR10302:SF27">
    <property type="entry name" value="SINGLE-STRANDED DNA-BINDING PROTEIN"/>
    <property type="match status" value="1"/>
</dbReference>
<dbReference type="GO" id="GO:0009295">
    <property type="term" value="C:nucleoid"/>
    <property type="evidence" value="ECO:0007669"/>
    <property type="project" value="TreeGrafter"/>
</dbReference>
<protein>
    <submittedName>
        <fullName evidence="3">Single-stranded DNA-binding protein</fullName>
    </submittedName>
</protein>
<dbReference type="PIRSF" id="PIRSF002070">
    <property type="entry name" value="SSB"/>
    <property type="match status" value="1"/>
</dbReference>
<evidence type="ECO:0000256" key="1">
    <source>
        <dbReference type="ARBA" id="ARBA00023125"/>
    </source>
</evidence>
<accession>A0A645BAA2</accession>
<reference evidence="3" key="1">
    <citation type="submission" date="2019-08" db="EMBL/GenBank/DDBJ databases">
        <authorList>
            <person name="Kucharzyk K."/>
            <person name="Murdoch R.W."/>
            <person name="Higgins S."/>
            <person name="Loffler F."/>
        </authorList>
    </citation>
    <scope>NUCLEOTIDE SEQUENCE</scope>
</reference>
<sequence>MNKITLIGNLTHDPEVRSTPNGVTVCSFTIAVNRRFASGAGGERPTDFFRINAWRQLGDTCARYLSKGRKVAVIGELQARTYEAKDGTTRMSLDVQADEVEFLSPKQQEDGAAPSARADNAQDMAGFTDIQSDDIPF</sequence>
<dbReference type="Pfam" id="PF00436">
    <property type="entry name" value="SSB"/>
    <property type="match status" value="1"/>
</dbReference>
<dbReference type="EMBL" id="VSSQ01018627">
    <property type="protein sequence ID" value="MPM61978.1"/>
    <property type="molecule type" value="Genomic_DNA"/>
</dbReference>
<feature type="region of interest" description="Disordered" evidence="2">
    <location>
        <begin position="104"/>
        <end position="137"/>
    </location>
</feature>
<dbReference type="Gene3D" id="2.40.50.140">
    <property type="entry name" value="Nucleic acid-binding proteins"/>
    <property type="match status" value="1"/>
</dbReference>
<dbReference type="CDD" id="cd04496">
    <property type="entry name" value="SSB_OBF"/>
    <property type="match status" value="1"/>
</dbReference>
<evidence type="ECO:0000256" key="2">
    <source>
        <dbReference type="SAM" id="MobiDB-lite"/>
    </source>
</evidence>
<dbReference type="InterPro" id="IPR012340">
    <property type="entry name" value="NA-bd_OB-fold"/>
</dbReference>
<dbReference type="GO" id="GO:0003697">
    <property type="term" value="F:single-stranded DNA binding"/>
    <property type="evidence" value="ECO:0007669"/>
    <property type="project" value="InterPro"/>
</dbReference>
<keyword evidence="1 3" id="KW-0238">DNA-binding</keyword>
<dbReference type="PROSITE" id="PS50935">
    <property type="entry name" value="SSB"/>
    <property type="match status" value="1"/>
</dbReference>
<dbReference type="SUPFAM" id="SSF50249">
    <property type="entry name" value="Nucleic acid-binding proteins"/>
    <property type="match status" value="1"/>
</dbReference>
<dbReference type="PANTHER" id="PTHR10302">
    <property type="entry name" value="SINGLE-STRANDED DNA-BINDING PROTEIN"/>
    <property type="match status" value="1"/>
</dbReference>
<gene>
    <name evidence="3" type="ORF">SDC9_108843</name>
</gene>
<proteinExistence type="inferred from homology"/>
<dbReference type="HAMAP" id="MF_00984">
    <property type="entry name" value="SSB"/>
    <property type="match status" value="1"/>
</dbReference>
<dbReference type="GO" id="GO:0006260">
    <property type="term" value="P:DNA replication"/>
    <property type="evidence" value="ECO:0007669"/>
    <property type="project" value="InterPro"/>
</dbReference>
<organism evidence="3">
    <name type="scientific">bioreactor metagenome</name>
    <dbReference type="NCBI Taxonomy" id="1076179"/>
    <lineage>
        <taxon>unclassified sequences</taxon>
        <taxon>metagenomes</taxon>
        <taxon>ecological metagenomes</taxon>
    </lineage>
</organism>
<dbReference type="AlphaFoldDB" id="A0A645BAA2"/>
<comment type="caution">
    <text evidence="3">The sequence shown here is derived from an EMBL/GenBank/DDBJ whole genome shotgun (WGS) entry which is preliminary data.</text>
</comment>
<dbReference type="InterPro" id="IPR011344">
    <property type="entry name" value="ssDNA-bd"/>
</dbReference>
<dbReference type="InterPro" id="IPR000424">
    <property type="entry name" value="Primosome_PriB/ssb"/>
</dbReference>
<evidence type="ECO:0000313" key="3">
    <source>
        <dbReference type="EMBL" id="MPM61978.1"/>
    </source>
</evidence>